<reference evidence="1 2" key="1">
    <citation type="submission" date="2017-11" db="EMBL/GenBank/DDBJ databases">
        <title>Infants hospitalized years apart are colonized by the same room-sourced microbial strains.</title>
        <authorList>
            <person name="Brooks B."/>
            <person name="Olm M.R."/>
            <person name="Firek B.A."/>
            <person name="Baker R."/>
            <person name="Thomas B.C."/>
            <person name="Morowitz M.J."/>
            <person name="Banfield J.F."/>
        </authorList>
    </citation>
    <scope>NUCLEOTIDE SEQUENCE [LARGE SCALE GENOMIC DNA]</scope>
    <source>
        <strain evidence="1">S2_009_000_R2_76</strain>
    </source>
</reference>
<comment type="caution">
    <text evidence="1">The sequence shown here is derived from an EMBL/GenBank/DDBJ whole genome shotgun (WGS) entry which is preliminary data.</text>
</comment>
<gene>
    <name evidence="1" type="ORF">DI598_12135</name>
</gene>
<organism evidence="1 2">
    <name type="scientific">Pseudopedobacter saltans</name>
    <dbReference type="NCBI Taxonomy" id="151895"/>
    <lineage>
        <taxon>Bacteria</taxon>
        <taxon>Pseudomonadati</taxon>
        <taxon>Bacteroidota</taxon>
        <taxon>Sphingobacteriia</taxon>
        <taxon>Sphingobacteriales</taxon>
        <taxon>Sphingobacteriaceae</taxon>
        <taxon>Pseudopedobacter</taxon>
    </lineage>
</organism>
<evidence type="ECO:0000313" key="2">
    <source>
        <dbReference type="Proteomes" id="UP000249645"/>
    </source>
</evidence>
<evidence type="ECO:0000313" key="1">
    <source>
        <dbReference type="EMBL" id="PZP46409.1"/>
    </source>
</evidence>
<proteinExistence type="predicted"/>
<sequence length="297" mass="33241">MTIAFLILGQSLIAQTKDKSDTIPYYSPGGTYSDWFFPNEKIESLEWTFVPVSDPDPSLTKEGLLHYYAYNFGVENATSARGNGYAGLQTNGIFKNKQKGKVINFSIWGSNGGKTSGWLNHENEESSGFQIMYPFPWIVQHQYAFVLKQGPSGIDSLGKWWGLWVTDLNTKKTIFVGEQRVAKEIDSKSSINLQHHSSMFGEDLHWWKSNNGHVKYANCNSFQPSACAAINITANNGKTHPSKFTNFTNSGKIVTYPNGFKTVNCQVSIYKDSTNFNVQHNLGNWSTSAPNYIATLK</sequence>
<dbReference type="AlphaFoldDB" id="A0A2W5GWW7"/>
<name>A0A2W5GWW7_9SPHI</name>
<evidence type="ECO:0008006" key="3">
    <source>
        <dbReference type="Google" id="ProtNLM"/>
    </source>
</evidence>
<protein>
    <recommendedName>
        <fullName evidence="3">DUF3472 domain-containing protein</fullName>
    </recommendedName>
</protein>
<dbReference type="Proteomes" id="UP000249645">
    <property type="component" value="Unassembled WGS sequence"/>
</dbReference>
<accession>A0A2W5GWW7</accession>
<dbReference type="EMBL" id="QFOI01000226">
    <property type="protein sequence ID" value="PZP46409.1"/>
    <property type="molecule type" value="Genomic_DNA"/>
</dbReference>